<gene>
    <name evidence="3" type="ORF">SAMN05444274_106202</name>
</gene>
<reference evidence="3 4" key="1">
    <citation type="submission" date="2016-11" db="EMBL/GenBank/DDBJ databases">
        <authorList>
            <person name="Jaros S."/>
            <person name="Januszkiewicz K."/>
            <person name="Wedrychowicz H."/>
        </authorList>
    </citation>
    <scope>NUCLEOTIDE SEQUENCE [LARGE SCALE GENOMIC DNA]</scope>
    <source>
        <strain evidence="3 4">DSM 26910</strain>
    </source>
</reference>
<dbReference type="STRING" id="1484053.SAMN05444274_106202"/>
<dbReference type="Gene3D" id="1.50.10.100">
    <property type="entry name" value="Chondroitin AC/alginate lyase"/>
    <property type="match status" value="1"/>
</dbReference>
<protein>
    <submittedName>
        <fullName evidence="3">Heparinase II/III-like protein</fullName>
    </submittedName>
</protein>
<dbReference type="AlphaFoldDB" id="A0A1M5CNU7"/>
<sequence>MKVYRINQRSILICLALLLAFTIKSKGQEEYSYNYSEIADHPRLLLNRSGEQTVKTVVKSTPEFKKINDYIIEQSDVILSQKPVHFEKRGKRLLWVSRIALTRLYYLSYSYRITGETKYLERAELELNTIADFESWNPSHFLDIGEMTMAVAIAYDWLFDGLKEETKKNVREAIVEKAFKPSYIEKYSWFLNKHSNWNSVCNAGLVFGALAIMEDEPEQSIAIIERALVSNRLPLEVFAPDGNYPEGPGYWNYGTSFQVMLIAALESALGSDNGLSQAPGFMRTAEYIVFASGPSGEYFNYYDCGREQTARSSIFWFADKLNNPSLVYQELAMIRDGGYTKKVSSDIERILPNAIVFGRNINLENIPKPNVKTFTGHGITPVTIVRTNWEGTKGKYMGIKGGSASDGHSHMDQGTFVYDVGRNRWAMDLGLQSYGTLESEGVDLWSMTQNSQRWDVFRYNNLNHNTISINGQKHNIEGRAKIVETYDDGDELGAKVDLTDVLNLNNEVKNATRKVTIVKDSYLKVEDIIEANEEAVKIRWNMVTPSKAEKVNKNTIRLSQKGKTMFLKVQSKTSFKIAIRESENPSTVKCDFTNRKYEDYNHKNIGTVMVGFDAEVPAGEKAKFTVTLTEGPSDIKLKKNTIVLDAPDPSTASEGDNFFMDVSPFGIDGDGYVFAKEKPDWTPYGMVSIPSAVDKSFSFIISAKRIEDSGLVDAGIDRAANGQLGIRGGENNGIENNEGYIFGLDLSEIDPSVTFELTKIQLTFFDRTESCIIVNRQEAGRMKSLSGGDKSNAAFVKVTANSEKEFTDISDLNIVVKGGKKYNEIASVFSTGGGSYRIAAFEFRVTEN</sequence>
<name>A0A1M5CNU7_9BACT</name>
<feature type="domain" description="Heparinase II/III-like C-terminal" evidence="2">
    <location>
        <begin position="402"/>
        <end position="583"/>
    </location>
</feature>
<dbReference type="OrthoDB" id="175534at2"/>
<proteinExistence type="predicted"/>
<dbReference type="Gene3D" id="2.70.98.70">
    <property type="match status" value="1"/>
</dbReference>
<dbReference type="EMBL" id="FQUM01000006">
    <property type="protein sequence ID" value="SHF56393.1"/>
    <property type="molecule type" value="Genomic_DNA"/>
</dbReference>
<dbReference type="InterPro" id="IPR012480">
    <property type="entry name" value="Hepar_II_III_C"/>
</dbReference>
<dbReference type="PANTHER" id="PTHR38045:SF1">
    <property type="entry name" value="HEPARINASE II_III-LIKE PROTEIN"/>
    <property type="match status" value="1"/>
</dbReference>
<dbReference type="SUPFAM" id="SSF48230">
    <property type="entry name" value="Chondroitin AC/alginate lyase"/>
    <property type="match status" value="1"/>
</dbReference>
<organism evidence="3 4">
    <name type="scientific">Mariniphaga anaerophila</name>
    <dbReference type="NCBI Taxonomy" id="1484053"/>
    <lineage>
        <taxon>Bacteria</taxon>
        <taxon>Pseudomonadati</taxon>
        <taxon>Bacteroidota</taxon>
        <taxon>Bacteroidia</taxon>
        <taxon>Marinilabiliales</taxon>
        <taxon>Prolixibacteraceae</taxon>
        <taxon>Mariniphaga</taxon>
    </lineage>
</organism>
<evidence type="ECO:0000259" key="2">
    <source>
        <dbReference type="Pfam" id="PF07940"/>
    </source>
</evidence>
<dbReference type="Proteomes" id="UP000184164">
    <property type="component" value="Unassembled WGS sequence"/>
</dbReference>
<evidence type="ECO:0000313" key="3">
    <source>
        <dbReference type="EMBL" id="SHF56393.1"/>
    </source>
</evidence>
<dbReference type="Pfam" id="PF07940">
    <property type="entry name" value="Hepar_II_III_C"/>
    <property type="match status" value="1"/>
</dbReference>
<dbReference type="RefSeq" id="WP_073002470.1">
    <property type="nucleotide sequence ID" value="NZ_FQUM01000006.1"/>
</dbReference>
<comment type="subcellular location">
    <subcellularLocation>
        <location evidence="1">Cell envelope</location>
    </subcellularLocation>
</comment>
<evidence type="ECO:0000256" key="1">
    <source>
        <dbReference type="ARBA" id="ARBA00004196"/>
    </source>
</evidence>
<keyword evidence="4" id="KW-1185">Reference proteome</keyword>
<dbReference type="GO" id="GO:0030313">
    <property type="term" value="C:cell envelope"/>
    <property type="evidence" value="ECO:0007669"/>
    <property type="project" value="UniProtKB-SubCell"/>
</dbReference>
<dbReference type="PANTHER" id="PTHR38045">
    <property type="entry name" value="CHROMOSOME 1, WHOLE GENOME SHOTGUN SEQUENCE"/>
    <property type="match status" value="1"/>
</dbReference>
<dbReference type="InterPro" id="IPR008929">
    <property type="entry name" value="Chondroitin_lyas"/>
</dbReference>
<evidence type="ECO:0000313" key="4">
    <source>
        <dbReference type="Proteomes" id="UP000184164"/>
    </source>
</evidence>
<accession>A0A1M5CNU7</accession>
<dbReference type="GO" id="GO:0016829">
    <property type="term" value="F:lyase activity"/>
    <property type="evidence" value="ECO:0007669"/>
    <property type="project" value="InterPro"/>
</dbReference>